<keyword evidence="3" id="KW-1185">Reference proteome</keyword>
<keyword evidence="2" id="KW-0436">Ligase</keyword>
<evidence type="ECO:0000313" key="3">
    <source>
        <dbReference type="Proteomes" id="UP000320735"/>
    </source>
</evidence>
<dbReference type="CDD" id="cd05910">
    <property type="entry name" value="FACL_like_1"/>
    <property type="match status" value="1"/>
</dbReference>
<dbReference type="InterPro" id="IPR050237">
    <property type="entry name" value="ATP-dep_AMP-bd_enzyme"/>
</dbReference>
<dbReference type="PANTHER" id="PTHR43767">
    <property type="entry name" value="LONG-CHAIN-FATTY-ACID--COA LIGASE"/>
    <property type="match status" value="1"/>
</dbReference>
<accession>A0A5C6B600</accession>
<evidence type="ECO:0000313" key="2">
    <source>
        <dbReference type="EMBL" id="TWU06686.1"/>
    </source>
</evidence>
<gene>
    <name evidence="2" type="ORF">CA54_50850</name>
</gene>
<dbReference type="PROSITE" id="PS00455">
    <property type="entry name" value="AMP_BINDING"/>
    <property type="match status" value="1"/>
</dbReference>
<comment type="caution">
    <text evidence="2">The sequence shown here is derived from an EMBL/GenBank/DDBJ whole genome shotgun (WGS) entry which is preliminary data.</text>
</comment>
<dbReference type="EC" id="6.2.1.3" evidence="2"/>
<dbReference type="NCBIfam" id="NF006754">
    <property type="entry name" value="PRK09274.1"/>
    <property type="match status" value="1"/>
</dbReference>
<dbReference type="InterPro" id="IPR000873">
    <property type="entry name" value="AMP-dep_synth/lig_dom"/>
</dbReference>
<organism evidence="2 3">
    <name type="scientific">Symmachiella macrocystis</name>
    <dbReference type="NCBI Taxonomy" id="2527985"/>
    <lineage>
        <taxon>Bacteria</taxon>
        <taxon>Pseudomonadati</taxon>
        <taxon>Planctomycetota</taxon>
        <taxon>Planctomycetia</taxon>
        <taxon>Planctomycetales</taxon>
        <taxon>Planctomycetaceae</taxon>
        <taxon>Symmachiella</taxon>
    </lineage>
</organism>
<dbReference type="EMBL" id="SJPP01000003">
    <property type="protein sequence ID" value="TWU06686.1"/>
    <property type="molecule type" value="Genomic_DNA"/>
</dbReference>
<dbReference type="AlphaFoldDB" id="A0A5C6B600"/>
<dbReference type="SUPFAM" id="SSF56801">
    <property type="entry name" value="Acetyl-CoA synthetase-like"/>
    <property type="match status" value="1"/>
</dbReference>
<evidence type="ECO:0000259" key="1">
    <source>
        <dbReference type="Pfam" id="PF00501"/>
    </source>
</evidence>
<dbReference type="Pfam" id="PF00501">
    <property type="entry name" value="AMP-binding"/>
    <property type="match status" value="1"/>
</dbReference>
<dbReference type="RefSeq" id="WP_231963181.1">
    <property type="nucleotide sequence ID" value="NZ_SJPP01000003.1"/>
</dbReference>
<feature type="domain" description="AMP-dependent synthetase/ligase" evidence="1">
    <location>
        <begin position="22"/>
        <end position="408"/>
    </location>
</feature>
<protein>
    <submittedName>
        <fullName evidence="2">Long-chain-fatty-acid--CoA ligase</fullName>
        <ecNumber evidence="2">6.2.1.3</ecNumber>
    </submittedName>
</protein>
<dbReference type="GO" id="GO:0004467">
    <property type="term" value="F:long-chain fatty acid-CoA ligase activity"/>
    <property type="evidence" value="ECO:0007669"/>
    <property type="project" value="UniProtKB-EC"/>
</dbReference>
<dbReference type="PANTHER" id="PTHR43767:SF1">
    <property type="entry name" value="NONRIBOSOMAL PEPTIDE SYNTHASE PES1 (EUROFUNG)-RELATED"/>
    <property type="match status" value="1"/>
</dbReference>
<dbReference type="Proteomes" id="UP000320735">
    <property type="component" value="Unassembled WGS sequence"/>
</dbReference>
<dbReference type="InterPro" id="IPR020845">
    <property type="entry name" value="AMP-binding_CS"/>
</dbReference>
<dbReference type="Gene3D" id="3.40.50.12780">
    <property type="entry name" value="N-terminal domain of ligase-like"/>
    <property type="match status" value="1"/>
</dbReference>
<proteinExistence type="predicted"/>
<name>A0A5C6B600_9PLAN</name>
<reference evidence="2 3" key="1">
    <citation type="submission" date="2019-02" db="EMBL/GenBank/DDBJ databases">
        <title>Deep-cultivation of Planctomycetes and their phenomic and genomic characterization uncovers novel biology.</title>
        <authorList>
            <person name="Wiegand S."/>
            <person name="Jogler M."/>
            <person name="Boedeker C."/>
            <person name="Pinto D."/>
            <person name="Vollmers J."/>
            <person name="Rivas-Marin E."/>
            <person name="Kohn T."/>
            <person name="Peeters S.H."/>
            <person name="Heuer A."/>
            <person name="Rast P."/>
            <person name="Oberbeckmann S."/>
            <person name="Bunk B."/>
            <person name="Jeske O."/>
            <person name="Meyerdierks A."/>
            <person name="Storesund J.E."/>
            <person name="Kallscheuer N."/>
            <person name="Luecker S."/>
            <person name="Lage O.M."/>
            <person name="Pohl T."/>
            <person name="Merkel B.J."/>
            <person name="Hornburger P."/>
            <person name="Mueller R.-W."/>
            <person name="Bruemmer F."/>
            <person name="Labrenz M."/>
            <person name="Spormann A.M."/>
            <person name="Op Den Camp H."/>
            <person name="Overmann J."/>
            <person name="Amann R."/>
            <person name="Jetten M.S.M."/>
            <person name="Mascher T."/>
            <person name="Medema M.H."/>
            <person name="Devos D.P."/>
            <person name="Kaster A.-K."/>
            <person name="Ovreas L."/>
            <person name="Rohde M."/>
            <person name="Galperin M.Y."/>
            <person name="Jogler C."/>
        </authorList>
    </citation>
    <scope>NUCLEOTIDE SEQUENCE [LARGE SCALE GENOMIC DNA]</scope>
    <source>
        <strain evidence="2 3">CA54</strain>
    </source>
</reference>
<dbReference type="InterPro" id="IPR042099">
    <property type="entry name" value="ANL_N_sf"/>
</dbReference>
<sequence length="563" mass="61405">MSTTALPPVQSGNIAAKVSAIAHRYPHQRAVVFPAGRDAQGRVLYSHLTFAQLEQETDRLARGLIEMGVQPGHRMVLFVPPSLEFIALTFALFKAGAVGVLIDPGMGIKNVFRCLNQVDPDGFIAVSLAQAARKLFSSKVPNARFNVTVGKRWFWGGANYSDLLGGPWTPLDAQDTKSTDPAAIIFTSGSTGPAKGVLYEHGMFAAQVDDIRDFYDIQPGEIDLPGFPLFALFNSAMGVTTVIPDMDPSRPAQVDPQKIIEAINDQGITQAFGSPAIWNAVSRHCVEQGVQFPTLKRVLSAGAPVPIPVIERMHKVFTSDDADIHTPYGATESLPVASISGRQVLAETAEQTRSGGGTCVGELFPGITVRVIEINYDPIPSYADVQELPTGEIGEIIVQGSVATREYFQRPDGTLAAKIPDGESFWHRMGDVGYFDERGRLWFCGRKAHIVETPSGRMFSVRCEAIFNEHPRVFRSALVGVGERPQQKPVIIIEPEAGAYPEDEPARKKFTAELAERAAGNPLTESIETILFHRALPVDVRHNVKISREKLSVWATQQLRATS</sequence>